<dbReference type="SUPFAM" id="SSF48056">
    <property type="entry name" value="Di-copper centre-containing domain"/>
    <property type="match status" value="1"/>
</dbReference>
<comment type="subcellular location">
    <subcellularLocation>
        <location evidence="2">Secreted</location>
    </subcellularLocation>
</comment>
<proteinExistence type="inferred from homology"/>
<evidence type="ECO:0000313" key="15">
    <source>
        <dbReference type="EMBL" id="JAI25996.1"/>
    </source>
</evidence>
<keyword evidence="9" id="KW-0503">Monooxygenase</keyword>
<dbReference type="Pfam" id="PF03722">
    <property type="entry name" value="Hemocyanin_N"/>
    <property type="match status" value="1"/>
</dbReference>
<dbReference type="InterPro" id="IPR005204">
    <property type="entry name" value="Hemocyanin_N"/>
</dbReference>
<dbReference type="AlphaFoldDB" id="A0A0K8UHE0"/>
<dbReference type="InterPro" id="IPR000896">
    <property type="entry name" value="Hemocyanin/hexamerin_mid_dom"/>
</dbReference>
<dbReference type="SUPFAM" id="SSF81296">
    <property type="entry name" value="E set domains"/>
    <property type="match status" value="1"/>
</dbReference>
<dbReference type="EC" id="1.14.18.1" evidence="4"/>
<dbReference type="FunFam" id="1.20.1370.10:FF:000001">
    <property type="entry name" value="Phenoloxidase 2"/>
    <property type="match status" value="1"/>
</dbReference>
<keyword evidence="7" id="KW-0560">Oxidoreductase</keyword>
<evidence type="ECO:0000256" key="7">
    <source>
        <dbReference type="ARBA" id="ARBA00023002"/>
    </source>
</evidence>
<keyword evidence="8" id="KW-0186">Copper</keyword>
<comment type="cofactor">
    <cofactor evidence="1">
        <name>Cu(2+)</name>
        <dbReference type="ChEBI" id="CHEBI:29036"/>
    </cofactor>
</comment>
<evidence type="ECO:0000256" key="1">
    <source>
        <dbReference type="ARBA" id="ARBA00001973"/>
    </source>
</evidence>
<comment type="catalytic activity">
    <reaction evidence="13">
        <text>L-tyrosine + O2 = L-dopaquinone + H2O</text>
        <dbReference type="Rhea" id="RHEA:18117"/>
        <dbReference type="ChEBI" id="CHEBI:15377"/>
        <dbReference type="ChEBI" id="CHEBI:15379"/>
        <dbReference type="ChEBI" id="CHEBI:57924"/>
        <dbReference type="ChEBI" id="CHEBI:58315"/>
        <dbReference type="EC" id="1.14.18.1"/>
    </reaction>
</comment>
<evidence type="ECO:0000256" key="4">
    <source>
        <dbReference type="ARBA" id="ARBA00011906"/>
    </source>
</evidence>
<evidence type="ECO:0000256" key="11">
    <source>
        <dbReference type="ARBA" id="ARBA00023157"/>
    </source>
</evidence>
<keyword evidence="6" id="KW-0479">Metal-binding</keyword>
<dbReference type="PROSITE" id="PS00209">
    <property type="entry name" value="HEMOCYANIN_1"/>
    <property type="match status" value="1"/>
</dbReference>
<name>A0A0K8UHE0_BACLA</name>
<evidence type="ECO:0000256" key="5">
    <source>
        <dbReference type="ARBA" id="ARBA00022525"/>
    </source>
</evidence>
<dbReference type="PANTHER" id="PTHR11511:SF4">
    <property type="entry name" value="PHENOLOXIDASE 2-RELATED"/>
    <property type="match status" value="1"/>
</dbReference>
<dbReference type="GO" id="GO:0042417">
    <property type="term" value="P:dopamine metabolic process"/>
    <property type="evidence" value="ECO:0007669"/>
    <property type="project" value="UniProtKB-ARBA"/>
</dbReference>
<dbReference type="PROSITE" id="PS00498">
    <property type="entry name" value="TYROSINASE_2"/>
    <property type="match status" value="1"/>
</dbReference>
<dbReference type="OrthoDB" id="8119704at2759"/>
<dbReference type="SUPFAM" id="SSF48050">
    <property type="entry name" value="Hemocyanin, N-terminal domain"/>
    <property type="match status" value="1"/>
</dbReference>
<dbReference type="Pfam" id="PF00372">
    <property type="entry name" value="Hemocyanin_M"/>
    <property type="match status" value="1"/>
</dbReference>
<protein>
    <recommendedName>
        <fullName evidence="4">tyrosinase</fullName>
        <ecNumber evidence="4">1.14.18.1</ecNumber>
    </recommendedName>
</protein>
<dbReference type="InterPro" id="IPR014756">
    <property type="entry name" value="Ig_E-set"/>
</dbReference>
<dbReference type="InterPro" id="IPR037020">
    <property type="entry name" value="Hemocyanin_C_sf"/>
</dbReference>
<evidence type="ECO:0000256" key="2">
    <source>
        <dbReference type="ARBA" id="ARBA00004613"/>
    </source>
</evidence>
<keyword evidence="10" id="KW-0470">Melanin biosynthesis</keyword>
<dbReference type="FunFam" id="1.10.1280.10:FF:000004">
    <property type="entry name" value="Hemocyanin subunit 2"/>
    <property type="match status" value="1"/>
</dbReference>
<dbReference type="GO" id="GO:0046872">
    <property type="term" value="F:metal ion binding"/>
    <property type="evidence" value="ECO:0007669"/>
    <property type="project" value="UniProtKB-KW"/>
</dbReference>
<evidence type="ECO:0000256" key="8">
    <source>
        <dbReference type="ARBA" id="ARBA00023008"/>
    </source>
</evidence>
<accession>A0A0K8UHE0</accession>
<dbReference type="GO" id="GO:0005576">
    <property type="term" value="C:extracellular region"/>
    <property type="evidence" value="ECO:0007669"/>
    <property type="project" value="UniProtKB-SubCell"/>
</dbReference>
<dbReference type="GeneID" id="108970535"/>
<evidence type="ECO:0000256" key="13">
    <source>
        <dbReference type="ARBA" id="ARBA00048881"/>
    </source>
</evidence>
<dbReference type="GO" id="GO:0004503">
    <property type="term" value="F:tyrosinase activity"/>
    <property type="evidence" value="ECO:0007669"/>
    <property type="project" value="UniProtKB-EC"/>
</dbReference>
<dbReference type="Gene3D" id="1.20.1370.10">
    <property type="entry name" value="Hemocyanin, N-terminal domain"/>
    <property type="match status" value="1"/>
</dbReference>
<dbReference type="PROSITE" id="PS00210">
    <property type="entry name" value="HEMOCYANIN_2"/>
    <property type="match status" value="1"/>
</dbReference>
<dbReference type="PANTHER" id="PTHR11511">
    <property type="entry name" value="LARVAL STORAGE PROTEIN/PHENOLOXIDASE"/>
    <property type="match status" value="1"/>
</dbReference>
<dbReference type="InterPro" id="IPR013788">
    <property type="entry name" value="Hemocyanin/hexamerin"/>
</dbReference>
<evidence type="ECO:0000256" key="6">
    <source>
        <dbReference type="ARBA" id="ARBA00022723"/>
    </source>
</evidence>
<keyword evidence="5" id="KW-0964">Secreted</keyword>
<dbReference type="EMBL" id="GDHF01026318">
    <property type="protein sequence ID" value="JAI25996.1"/>
    <property type="molecule type" value="Transcribed_RNA"/>
</dbReference>
<reference evidence="15" key="1">
    <citation type="submission" date="2015-06" db="EMBL/GenBank/DDBJ databases">
        <authorList>
            <person name="Hoefler B.C."/>
            <person name="Straight P.D."/>
        </authorList>
    </citation>
    <scope>NUCLEOTIDE SEQUENCE</scope>
</reference>
<dbReference type="FunFam" id="2.60.40.1520:FF:000001">
    <property type="entry name" value="Hemocyanin subunit 2"/>
    <property type="match status" value="1"/>
</dbReference>
<evidence type="ECO:0000256" key="12">
    <source>
        <dbReference type="ARBA" id="ARBA00048233"/>
    </source>
</evidence>
<dbReference type="Pfam" id="PF03723">
    <property type="entry name" value="Hemocyanin_C"/>
    <property type="match status" value="1"/>
</dbReference>
<evidence type="ECO:0000259" key="14">
    <source>
        <dbReference type="PROSITE" id="PS00498"/>
    </source>
</evidence>
<sequence>MADKNNLLLLFDRPTEPVFMEKGKAVFDVPDNFLTDRYRPISTEVQSRFGEMAEQRIPVREISIPDLRVPMSLARDAQFSLFIPAHRRIAGRLIDIFMGVRSIDDLQSVAVFARDRVNPYLFNYALSVALLHRPDTKGLDLPSFAQNFPDKFVDSRVFRQVREEATVVPEGSRMPITIPRDYTASDLEPEHRLWYFREDLGINLHHWHWHLVYPFEAGDRAVVNKDRRGELFYYMHQQVVARYNLERFSNNLARVARFNNLREPIAEGYFPKMDSLVSSRAWPPRFEDTKLSDLNRELDQINLDVSDMERWRDRIFEAISQGFATDESGNRVPLDNAGGIDILGNIMESSIISPNRSLYGDFHNMGHVFISYSHDPDHRHLESFGVMGDSATAMRDPVFYRWHAYIDDIFQEHKIRLPPYTLPELDYDGVTVTGVQVSPEGGQPNVLQTFWQQSDVDLSRGMDFVPRGNVFARFTHLQHTPFTYTINVNNDSGAQRFGTVRIFLGPKTDERRQGMLFKDQRLLMIELDKFIVSLNPGQNTIRRRSTESSVTIPFERTFRNLDLNRPAAGGADELEFNFCGCGWPNHMLIPKGLPEGLECELFVMVSNYDQDRVEQQLVGSCSDAASYCGVRDRLYPDRRPMGYPFDRLSRAGADRLVNFLTPNMSIVDVVVRHDNRVVPRAA</sequence>
<dbReference type="PRINTS" id="PR00187">
    <property type="entry name" value="HAEMOCYANIN"/>
</dbReference>
<dbReference type="InterPro" id="IPR005203">
    <property type="entry name" value="Hemocyanin_C"/>
</dbReference>
<keyword evidence="11" id="KW-1015">Disulfide bond</keyword>
<dbReference type="InterPro" id="IPR036697">
    <property type="entry name" value="Hemocyanin_N_sf"/>
</dbReference>
<dbReference type="GO" id="GO:0035011">
    <property type="term" value="P:melanotic encapsulation of foreign target"/>
    <property type="evidence" value="ECO:0007669"/>
    <property type="project" value="UniProtKB-ARBA"/>
</dbReference>
<dbReference type="Gene3D" id="2.60.40.1520">
    <property type="entry name" value="Hemocyanin, C-terminal domain"/>
    <property type="match status" value="1"/>
</dbReference>
<comment type="similarity">
    <text evidence="3">Belongs to the tyrosinase family.</text>
</comment>
<dbReference type="Gene3D" id="1.10.1280.10">
    <property type="entry name" value="Di-copper center containing domain from catechol oxidase"/>
    <property type="match status" value="1"/>
</dbReference>
<dbReference type="InterPro" id="IPR008922">
    <property type="entry name" value="Di-copper_centre_dom_sf"/>
</dbReference>
<evidence type="ECO:0000256" key="10">
    <source>
        <dbReference type="ARBA" id="ARBA00023101"/>
    </source>
</evidence>
<dbReference type="InterPro" id="IPR002227">
    <property type="entry name" value="Tyrosinase_Cu-bd"/>
</dbReference>
<feature type="domain" description="Tyrosinase copper-binding" evidence="14">
    <location>
        <begin position="396"/>
        <end position="407"/>
    </location>
</feature>
<organism evidence="15">
    <name type="scientific">Bactrocera latifrons</name>
    <name type="common">Malaysian fruit fly</name>
    <name type="synonym">Chaetodacus latifrons</name>
    <dbReference type="NCBI Taxonomy" id="174628"/>
    <lineage>
        <taxon>Eukaryota</taxon>
        <taxon>Metazoa</taxon>
        <taxon>Ecdysozoa</taxon>
        <taxon>Arthropoda</taxon>
        <taxon>Hexapoda</taxon>
        <taxon>Insecta</taxon>
        <taxon>Pterygota</taxon>
        <taxon>Neoptera</taxon>
        <taxon>Endopterygota</taxon>
        <taxon>Diptera</taxon>
        <taxon>Brachycera</taxon>
        <taxon>Muscomorpha</taxon>
        <taxon>Tephritoidea</taxon>
        <taxon>Tephritidae</taxon>
        <taxon>Bactrocera</taxon>
        <taxon>Bactrocera</taxon>
    </lineage>
</organism>
<evidence type="ECO:0000256" key="9">
    <source>
        <dbReference type="ARBA" id="ARBA00023033"/>
    </source>
</evidence>
<dbReference type="GO" id="GO:0042438">
    <property type="term" value="P:melanin biosynthetic process"/>
    <property type="evidence" value="ECO:0007669"/>
    <property type="project" value="UniProtKB-KW"/>
</dbReference>
<dbReference type="GO" id="GO:0004097">
    <property type="term" value="F:catechol oxidase activity"/>
    <property type="evidence" value="ECO:0007669"/>
    <property type="project" value="UniProtKB-ARBA"/>
</dbReference>
<gene>
    <name evidence="15" type="primary">proPo-A3_0</name>
    <name evidence="15" type="ORF">c1_g1_i1</name>
</gene>
<comment type="catalytic activity">
    <reaction evidence="12">
        <text>2 L-dopa + O2 = 2 L-dopaquinone + 2 H2O</text>
        <dbReference type="Rhea" id="RHEA:34287"/>
        <dbReference type="ChEBI" id="CHEBI:15377"/>
        <dbReference type="ChEBI" id="CHEBI:15379"/>
        <dbReference type="ChEBI" id="CHEBI:57504"/>
        <dbReference type="ChEBI" id="CHEBI:57924"/>
        <dbReference type="EC" id="1.14.18.1"/>
    </reaction>
</comment>
<evidence type="ECO:0000256" key="3">
    <source>
        <dbReference type="ARBA" id="ARBA00009928"/>
    </source>
</evidence>